<keyword evidence="6" id="KW-0378">Hydrolase</keyword>
<evidence type="ECO:0000256" key="7">
    <source>
        <dbReference type="ARBA" id="ARBA00022839"/>
    </source>
</evidence>
<feature type="region of interest" description="Disordered" evidence="10">
    <location>
        <begin position="313"/>
        <end position="464"/>
    </location>
</feature>
<dbReference type="AlphaFoldDB" id="A0A8H5CSK3"/>
<dbReference type="PANTHER" id="PTHR12801:SF45">
    <property type="entry name" value="RNA EXONUCLEASE 4"/>
    <property type="match status" value="1"/>
</dbReference>
<dbReference type="InterPro" id="IPR047021">
    <property type="entry name" value="REXO1/3/4-like"/>
</dbReference>
<keyword evidence="7" id="KW-0269">Exonuclease</keyword>
<dbReference type="InterPro" id="IPR012337">
    <property type="entry name" value="RNaseH-like_sf"/>
</dbReference>
<evidence type="ECO:0000256" key="6">
    <source>
        <dbReference type="ARBA" id="ARBA00022801"/>
    </source>
</evidence>
<evidence type="ECO:0000256" key="4">
    <source>
        <dbReference type="ARBA" id="ARBA00022552"/>
    </source>
</evidence>
<keyword evidence="5" id="KW-0540">Nuclease</keyword>
<dbReference type="GO" id="GO:0003676">
    <property type="term" value="F:nucleic acid binding"/>
    <property type="evidence" value="ECO:0007669"/>
    <property type="project" value="InterPro"/>
</dbReference>
<dbReference type="InterPro" id="IPR013520">
    <property type="entry name" value="Ribonucl_H"/>
</dbReference>
<dbReference type="GO" id="GO:0008408">
    <property type="term" value="F:3'-5' exonuclease activity"/>
    <property type="evidence" value="ECO:0007669"/>
    <property type="project" value="InterPro"/>
</dbReference>
<comment type="caution">
    <text evidence="12">The sequence shown here is derived from an EMBL/GenBank/DDBJ whole genome shotgun (WGS) entry which is preliminary data.</text>
</comment>
<reference evidence="12 13" key="1">
    <citation type="journal article" date="2020" name="ISME J.">
        <title>Uncovering the hidden diversity of litter-decomposition mechanisms in mushroom-forming fungi.</title>
        <authorList>
            <person name="Floudas D."/>
            <person name="Bentzer J."/>
            <person name="Ahren D."/>
            <person name="Johansson T."/>
            <person name="Persson P."/>
            <person name="Tunlid A."/>
        </authorList>
    </citation>
    <scope>NUCLEOTIDE SEQUENCE [LARGE SCALE GENOMIC DNA]</scope>
    <source>
        <strain evidence="12 13">CBS 291.85</strain>
    </source>
</reference>
<keyword evidence="8" id="KW-0539">Nucleus</keyword>
<dbReference type="EMBL" id="JAACJM010000103">
    <property type="protein sequence ID" value="KAF5346283.1"/>
    <property type="molecule type" value="Genomic_DNA"/>
</dbReference>
<protein>
    <recommendedName>
        <fullName evidence="3">RNA exonuclease 4</fullName>
    </recommendedName>
</protein>
<feature type="compositionally biased region" description="Basic residues" evidence="10">
    <location>
        <begin position="339"/>
        <end position="349"/>
    </location>
</feature>
<dbReference type="InterPro" id="IPR036397">
    <property type="entry name" value="RNaseH_sf"/>
</dbReference>
<evidence type="ECO:0000313" key="12">
    <source>
        <dbReference type="EMBL" id="KAF5346283.1"/>
    </source>
</evidence>
<evidence type="ECO:0000256" key="5">
    <source>
        <dbReference type="ARBA" id="ARBA00022722"/>
    </source>
</evidence>
<evidence type="ECO:0000256" key="9">
    <source>
        <dbReference type="ARBA" id="ARBA00025599"/>
    </source>
</evidence>
<proteinExistence type="inferred from homology"/>
<comment type="subcellular location">
    <subcellularLocation>
        <location evidence="1">Nucleus</location>
    </subcellularLocation>
</comment>
<feature type="domain" description="Exonuclease" evidence="11">
    <location>
        <begin position="124"/>
        <end position="299"/>
    </location>
</feature>
<feature type="compositionally biased region" description="Low complexity" evidence="10">
    <location>
        <begin position="367"/>
        <end position="377"/>
    </location>
</feature>
<dbReference type="GO" id="GO:0005634">
    <property type="term" value="C:nucleus"/>
    <property type="evidence" value="ECO:0007669"/>
    <property type="project" value="UniProtKB-SubCell"/>
</dbReference>
<dbReference type="SUPFAM" id="SSF53098">
    <property type="entry name" value="Ribonuclease H-like"/>
    <property type="match status" value="1"/>
</dbReference>
<keyword evidence="4" id="KW-0698">rRNA processing</keyword>
<dbReference type="GO" id="GO:0006364">
    <property type="term" value="P:rRNA processing"/>
    <property type="evidence" value="ECO:0007669"/>
    <property type="project" value="UniProtKB-KW"/>
</dbReference>
<evidence type="ECO:0000256" key="1">
    <source>
        <dbReference type="ARBA" id="ARBA00004123"/>
    </source>
</evidence>
<dbReference type="SMART" id="SM00479">
    <property type="entry name" value="EXOIII"/>
    <property type="match status" value="1"/>
</dbReference>
<comment type="similarity">
    <text evidence="2">Belongs to the REXO4 family.</text>
</comment>
<keyword evidence="13" id="KW-1185">Reference proteome</keyword>
<name>A0A8H5CSK3_9AGAR</name>
<dbReference type="FunFam" id="3.30.420.10:FF:000007">
    <property type="entry name" value="Interferon-stimulated exonuclease gene 20"/>
    <property type="match status" value="1"/>
</dbReference>
<accession>A0A8H5CSK3</accession>
<feature type="compositionally biased region" description="Acidic residues" evidence="10">
    <location>
        <begin position="353"/>
        <end position="364"/>
    </location>
</feature>
<evidence type="ECO:0000256" key="10">
    <source>
        <dbReference type="SAM" id="MobiDB-lite"/>
    </source>
</evidence>
<feature type="compositionally biased region" description="Basic and acidic residues" evidence="10">
    <location>
        <begin position="329"/>
        <end position="338"/>
    </location>
</feature>
<dbReference type="CDD" id="cd06144">
    <property type="entry name" value="REX4_like"/>
    <property type="match status" value="1"/>
</dbReference>
<gene>
    <name evidence="12" type="ORF">D9758_011493</name>
</gene>
<dbReference type="Proteomes" id="UP000559256">
    <property type="component" value="Unassembled WGS sequence"/>
</dbReference>
<dbReference type="PANTHER" id="PTHR12801">
    <property type="entry name" value="RNA EXONUCLEASE REXO1 / RECO3 FAMILY MEMBER-RELATED"/>
    <property type="match status" value="1"/>
</dbReference>
<comment type="function">
    <text evidence="9">Exoribonuclease involved in ribosome biosynthesis. Involved in the processing of ITS1, the internal transcribed spacer localized between the 18S and 5.8S rRNAs.</text>
</comment>
<evidence type="ECO:0000256" key="8">
    <source>
        <dbReference type="ARBA" id="ARBA00023242"/>
    </source>
</evidence>
<evidence type="ECO:0000313" key="13">
    <source>
        <dbReference type="Proteomes" id="UP000559256"/>
    </source>
</evidence>
<evidence type="ECO:0000256" key="3">
    <source>
        <dbReference type="ARBA" id="ARBA00016937"/>
    </source>
</evidence>
<dbReference type="InterPro" id="IPR037431">
    <property type="entry name" value="REX4_DEDDh_dom"/>
</dbReference>
<evidence type="ECO:0000256" key="2">
    <source>
        <dbReference type="ARBA" id="ARBA00010489"/>
    </source>
</evidence>
<organism evidence="12 13">
    <name type="scientific">Tetrapyrgos nigripes</name>
    <dbReference type="NCBI Taxonomy" id="182062"/>
    <lineage>
        <taxon>Eukaryota</taxon>
        <taxon>Fungi</taxon>
        <taxon>Dikarya</taxon>
        <taxon>Basidiomycota</taxon>
        <taxon>Agaricomycotina</taxon>
        <taxon>Agaricomycetes</taxon>
        <taxon>Agaricomycetidae</taxon>
        <taxon>Agaricales</taxon>
        <taxon>Marasmiineae</taxon>
        <taxon>Marasmiaceae</taxon>
        <taxon>Tetrapyrgos</taxon>
    </lineage>
</organism>
<dbReference type="Gene3D" id="3.30.420.10">
    <property type="entry name" value="Ribonuclease H-like superfamily/Ribonuclease H"/>
    <property type="match status" value="1"/>
</dbReference>
<dbReference type="GO" id="GO:0000027">
    <property type="term" value="P:ribosomal large subunit assembly"/>
    <property type="evidence" value="ECO:0007669"/>
    <property type="project" value="TreeGrafter"/>
</dbReference>
<evidence type="ECO:0000259" key="11">
    <source>
        <dbReference type="SMART" id="SM00479"/>
    </source>
</evidence>
<dbReference type="OrthoDB" id="8191639at2759"/>
<dbReference type="Pfam" id="PF00929">
    <property type="entry name" value="RNase_T"/>
    <property type="match status" value="1"/>
</dbReference>
<sequence>MSPVHLLRPQIGLLYRRKSLKRQKSPHQTAMDMVKVLLAKAKSYGQFYLQIELLARLRTRLRSWKWIFKCSGSSTVHRFHAEGSVSHSENASAKDRKNGESLAALRDMIAGRMEYTEAQKLPGKYLALDCEIVGVGIDGSESSLAGVSLVNFHGAVILDEFVKQRERVVDYRTQWSGVRESDMVKDEEFVLTTVTLTRTTKSFDEIQKQVANLIKDRILIGYAIYNDLKVLLLSHPRPLIRDTQYFAGKYKVVKSKYVALRNLVKQELDVSIQQGEHSSLTDARATMAVYRLHRKEWEKSSLGIQAATLLPANAAAKGKTPEPAGDGELDGRDNEKTKKKDKHKEKRRKAPADEEDDDDDDDENADGRGLSSGLSSKSSKKPKKQKEFPGGGRKGVSSGLSTVVRRKGKAESDRGKARGGAAGPGSGASQKNSAVEDPWWKELGGSDSGSGGTSAKGSEFSLRL</sequence>